<protein>
    <submittedName>
        <fullName evidence="1">Histidine phosphatase family protein</fullName>
    </submittedName>
</protein>
<evidence type="ECO:0000313" key="1">
    <source>
        <dbReference type="EMBL" id="MFC7580361.1"/>
    </source>
</evidence>
<dbReference type="Proteomes" id="UP001596527">
    <property type="component" value="Unassembled WGS sequence"/>
</dbReference>
<name>A0ABW2SLH6_9ACTO</name>
<dbReference type="InterPro" id="IPR050275">
    <property type="entry name" value="PGM_Phosphatase"/>
</dbReference>
<dbReference type="PANTHER" id="PTHR48100">
    <property type="entry name" value="BROAD-SPECIFICITY PHOSPHATASE YOR283W-RELATED"/>
    <property type="match status" value="1"/>
</dbReference>
<dbReference type="PANTHER" id="PTHR48100:SF58">
    <property type="entry name" value="PE-PGRS FAMILY PROTEIN PE_PGRS11"/>
    <property type="match status" value="1"/>
</dbReference>
<dbReference type="CDD" id="cd07067">
    <property type="entry name" value="HP_PGM_like"/>
    <property type="match status" value="1"/>
</dbReference>
<dbReference type="InterPro" id="IPR001345">
    <property type="entry name" value="PG/BPGM_mutase_AS"/>
</dbReference>
<dbReference type="RefSeq" id="WP_380972289.1">
    <property type="nucleotide sequence ID" value="NZ_JBHTEF010000001.1"/>
</dbReference>
<keyword evidence="2" id="KW-1185">Reference proteome</keyword>
<comment type="caution">
    <text evidence="1">The sequence shown here is derived from an EMBL/GenBank/DDBJ whole genome shotgun (WGS) entry which is preliminary data.</text>
</comment>
<dbReference type="Pfam" id="PF00300">
    <property type="entry name" value="His_Phos_1"/>
    <property type="match status" value="1"/>
</dbReference>
<dbReference type="InterPro" id="IPR013078">
    <property type="entry name" value="His_Pase_superF_clade-1"/>
</dbReference>
<reference evidence="2" key="1">
    <citation type="journal article" date="2019" name="Int. J. Syst. Evol. Microbiol.">
        <title>The Global Catalogue of Microorganisms (GCM) 10K type strain sequencing project: providing services to taxonomists for standard genome sequencing and annotation.</title>
        <authorList>
            <consortium name="The Broad Institute Genomics Platform"/>
            <consortium name="The Broad Institute Genome Sequencing Center for Infectious Disease"/>
            <person name="Wu L."/>
            <person name="Ma J."/>
        </authorList>
    </citation>
    <scope>NUCLEOTIDE SEQUENCE [LARGE SCALE GENOMIC DNA]</scope>
    <source>
        <strain evidence="2">CCUG 56698</strain>
    </source>
</reference>
<sequence length="232" mass="24907">MRLVLVRHGQTSSNVHATLDTLRPGAPLTRRGRAQARELAERWSDLVGSGPSVVAVSPLARTRETAAPLLRRFGLAPLVRPGIREVRAGDLEMNGDLVSDLRYGRTVRAWADGDLGLRMPGGEDGRDVLRRTLPVVDEVARRAWERHGERAVAVLVAHGSVLRATAAALAGDVAGAVIGGRLLGNAHTAMLRWEGGPREWPRDPWGWVGAWQALTWDEVAVEDLAGAQAGGA</sequence>
<dbReference type="Gene3D" id="3.40.50.1240">
    <property type="entry name" value="Phosphoglycerate mutase-like"/>
    <property type="match status" value="1"/>
</dbReference>
<organism evidence="1 2">
    <name type="scientific">Schaalia naturae</name>
    <dbReference type="NCBI Taxonomy" id="635203"/>
    <lineage>
        <taxon>Bacteria</taxon>
        <taxon>Bacillati</taxon>
        <taxon>Actinomycetota</taxon>
        <taxon>Actinomycetes</taxon>
        <taxon>Actinomycetales</taxon>
        <taxon>Actinomycetaceae</taxon>
        <taxon>Schaalia</taxon>
    </lineage>
</organism>
<gene>
    <name evidence="1" type="ORF">ACFQWG_03885</name>
</gene>
<dbReference type="InterPro" id="IPR029033">
    <property type="entry name" value="His_PPase_superfam"/>
</dbReference>
<dbReference type="PROSITE" id="PS00175">
    <property type="entry name" value="PG_MUTASE"/>
    <property type="match status" value="1"/>
</dbReference>
<dbReference type="EMBL" id="JBHTEF010000001">
    <property type="protein sequence ID" value="MFC7580361.1"/>
    <property type="molecule type" value="Genomic_DNA"/>
</dbReference>
<evidence type="ECO:0000313" key="2">
    <source>
        <dbReference type="Proteomes" id="UP001596527"/>
    </source>
</evidence>
<accession>A0ABW2SLH6</accession>
<dbReference type="SMART" id="SM00855">
    <property type="entry name" value="PGAM"/>
    <property type="match status" value="1"/>
</dbReference>
<proteinExistence type="predicted"/>
<dbReference type="SUPFAM" id="SSF53254">
    <property type="entry name" value="Phosphoglycerate mutase-like"/>
    <property type="match status" value="1"/>
</dbReference>